<accession>A0A317PLK3</accession>
<evidence type="ECO:0000256" key="1">
    <source>
        <dbReference type="SAM" id="SignalP"/>
    </source>
</evidence>
<protein>
    <recommendedName>
        <fullName evidence="4">N-acetylmuramoyl-L-alanine amidase</fullName>
    </recommendedName>
</protein>
<dbReference type="EMBL" id="QGTR01000002">
    <property type="protein sequence ID" value="PWW01845.1"/>
    <property type="molecule type" value="Genomic_DNA"/>
</dbReference>
<feature type="signal peptide" evidence="1">
    <location>
        <begin position="1"/>
        <end position="20"/>
    </location>
</feature>
<keyword evidence="1" id="KW-0732">Signal</keyword>
<organism evidence="2 3">
    <name type="scientific">Hoeflea marina</name>
    <dbReference type="NCBI Taxonomy" id="274592"/>
    <lineage>
        <taxon>Bacteria</taxon>
        <taxon>Pseudomonadati</taxon>
        <taxon>Pseudomonadota</taxon>
        <taxon>Alphaproteobacteria</taxon>
        <taxon>Hyphomicrobiales</taxon>
        <taxon>Rhizobiaceae</taxon>
        <taxon>Hoeflea</taxon>
    </lineage>
</organism>
<dbReference type="RefSeq" id="WP_146215570.1">
    <property type="nucleotide sequence ID" value="NZ_QGTR01000002.1"/>
</dbReference>
<name>A0A317PLK3_9HYPH</name>
<evidence type="ECO:0000313" key="2">
    <source>
        <dbReference type="EMBL" id="PWW01845.1"/>
    </source>
</evidence>
<feature type="chain" id="PRO_5016421855" description="N-acetylmuramoyl-L-alanine amidase" evidence="1">
    <location>
        <begin position="21"/>
        <end position="284"/>
    </location>
</feature>
<evidence type="ECO:0008006" key="4">
    <source>
        <dbReference type="Google" id="ProtNLM"/>
    </source>
</evidence>
<keyword evidence="3" id="KW-1185">Reference proteome</keyword>
<sequence length="284" mass="30174">MKRSPVLLAVFLMLCGDAGAATMGKCRFDTDPRSFAGTASEQASCLMRKVRPLGNVAAEPAVLPANLAALVGQPTGISKARMRSEIAALGFDEAGLGGSLDSPLSRGNANSAQEPMARYFVIHDTSTPNFGEAQFPADIDTSNKVNSFSGYKSPTNAKAHIFLNRGGEIYVGHDFGVPWRATKLELKIGKLAKGLFVHIETIQPRRAHPHQADGTAPDPGFTAAQYDRLALLYLMASMRAGAGLVPAFHAAIDEGLSDGHDDPQNFSLAEFDAALGRLLAKLRP</sequence>
<dbReference type="Proteomes" id="UP000246352">
    <property type="component" value="Unassembled WGS sequence"/>
</dbReference>
<reference evidence="2 3" key="1">
    <citation type="submission" date="2018-05" db="EMBL/GenBank/DDBJ databases">
        <title>Genomic Encyclopedia of Type Strains, Phase IV (KMG-IV): sequencing the most valuable type-strain genomes for metagenomic binning, comparative biology and taxonomic classification.</title>
        <authorList>
            <person name="Goeker M."/>
        </authorList>
    </citation>
    <scope>NUCLEOTIDE SEQUENCE [LARGE SCALE GENOMIC DNA]</scope>
    <source>
        <strain evidence="2 3">DSM 16791</strain>
    </source>
</reference>
<proteinExistence type="predicted"/>
<dbReference type="OrthoDB" id="8706994at2"/>
<dbReference type="AlphaFoldDB" id="A0A317PLK3"/>
<gene>
    <name evidence="2" type="ORF">DFR52_102509</name>
</gene>
<comment type="caution">
    <text evidence="2">The sequence shown here is derived from an EMBL/GenBank/DDBJ whole genome shotgun (WGS) entry which is preliminary data.</text>
</comment>
<evidence type="ECO:0000313" key="3">
    <source>
        <dbReference type="Proteomes" id="UP000246352"/>
    </source>
</evidence>